<dbReference type="InterPro" id="IPR000906">
    <property type="entry name" value="ZU5_dom"/>
</dbReference>
<proteinExistence type="predicted"/>
<comment type="caution">
    <text evidence="3">The sequence shown here is derived from an EMBL/GenBank/DDBJ whole genome shotgun (WGS) entry which is preliminary data.</text>
</comment>
<gene>
    <name evidence="3" type="ORF">ACFQ4C_01665</name>
</gene>
<protein>
    <recommendedName>
        <fullName evidence="2">ZU5 domain-containing protein</fullName>
    </recommendedName>
</protein>
<sequence length="458" mass="49044">MNKLYIRRGLCFLLSLMIATGFVACKKEIDVPSPSVPIDDPVVEKPQNRPGKVCPVGKLLGQAITATIGPQGGTLTSADQRLTIQVPAGAVETSQPFRIQPIASTGPQALGTGFRLSPHGVTFKKPITIRVNYSPAQLDGTVAQALALAYQTDKGVWRIAAKGRVDTTTHTVSVETTHFSDWALLQRAHLNPSIGFVKPGGNMGLEVQLLDGDVTVPLVEDADVPEPYEAPSTVVDYTSWKVTGGGQLSPALWKALYYAPSTPPAKNPVAVTIKLKGPTVHEGKPFKELWLVSNIYVGDEGITYRINGGKWINTKVALGAQYLPTPKGPMLMIVGGGMDAQKPVGVTITQLNPSTYIPEGGDFGTIGGVSEVWQVGEAGPQFQLSDQGGSLLYLHYYRIGKVLHPSPGTFTVSQFGTVGEMITGKFELGRAGIMRPGDENALINTNRIEGFFRVTRTK</sequence>
<feature type="domain" description="ZU5" evidence="2">
    <location>
        <begin position="62"/>
        <end position="188"/>
    </location>
</feature>
<dbReference type="PROSITE" id="PS51145">
    <property type="entry name" value="ZU5"/>
    <property type="match status" value="1"/>
</dbReference>
<evidence type="ECO:0000256" key="1">
    <source>
        <dbReference type="SAM" id="SignalP"/>
    </source>
</evidence>
<evidence type="ECO:0000259" key="2">
    <source>
        <dbReference type="PROSITE" id="PS51145"/>
    </source>
</evidence>
<organism evidence="3 4">
    <name type="scientific">Larkinella insperata</name>
    <dbReference type="NCBI Taxonomy" id="332158"/>
    <lineage>
        <taxon>Bacteria</taxon>
        <taxon>Pseudomonadati</taxon>
        <taxon>Bacteroidota</taxon>
        <taxon>Cytophagia</taxon>
        <taxon>Cytophagales</taxon>
        <taxon>Spirosomataceae</taxon>
        <taxon>Larkinella</taxon>
    </lineage>
</organism>
<dbReference type="RefSeq" id="WP_265990469.1">
    <property type="nucleotide sequence ID" value="NZ_CP110973.1"/>
</dbReference>
<accession>A0ABW3Q477</accession>
<feature type="signal peptide" evidence="1">
    <location>
        <begin position="1"/>
        <end position="24"/>
    </location>
</feature>
<dbReference type="Proteomes" id="UP001597116">
    <property type="component" value="Unassembled WGS sequence"/>
</dbReference>
<evidence type="ECO:0000313" key="4">
    <source>
        <dbReference type="Proteomes" id="UP001597116"/>
    </source>
</evidence>
<dbReference type="EMBL" id="JBHTLP010000001">
    <property type="protein sequence ID" value="MFD1139792.1"/>
    <property type="molecule type" value="Genomic_DNA"/>
</dbReference>
<reference evidence="4" key="1">
    <citation type="journal article" date="2019" name="Int. J. Syst. Evol. Microbiol.">
        <title>The Global Catalogue of Microorganisms (GCM) 10K type strain sequencing project: providing services to taxonomists for standard genome sequencing and annotation.</title>
        <authorList>
            <consortium name="The Broad Institute Genomics Platform"/>
            <consortium name="The Broad Institute Genome Sequencing Center for Infectious Disease"/>
            <person name="Wu L."/>
            <person name="Ma J."/>
        </authorList>
    </citation>
    <scope>NUCLEOTIDE SEQUENCE [LARGE SCALE GENOMIC DNA]</scope>
    <source>
        <strain evidence="4">CCUG 55608</strain>
    </source>
</reference>
<keyword evidence="4" id="KW-1185">Reference proteome</keyword>
<feature type="chain" id="PRO_5047069316" description="ZU5 domain-containing protein" evidence="1">
    <location>
        <begin position="25"/>
        <end position="458"/>
    </location>
</feature>
<dbReference type="Gene3D" id="2.60.220.30">
    <property type="match status" value="1"/>
</dbReference>
<keyword evidence="1" id="KW-0732">Signal</keyword>
<evidence type="ECO:0000313" key="3">
    <source>
        <dbReference type="EMBL" id="MFD1139792.1"/>
    </source>
</evidence>
<name>A0ABW3Q477_9BACT</name>
<dbReference type="PROSITE" id="PS51257">
    <property type="entry name" value="PROKAR_LIPOPROTEIN"/>
    <property type="match status" value="1"/>
</dbReference>